<name>A0A0E0LFA6_ORYPU</name>
<protein>
    <submittedName>
        <fullName evidence="3">Uncharacterized protein</fullName>
    </submittedName>
</protein>
<sequence>MQNFGQTQELEAHLSFFLLSSLMVGNFPVGAGSPPQRGWGRWNFSPVGSQPPPICSSSSGGQPPYVHPPSLRPSIPSPIRPSFSGGSRRRRRLAGPLACALRFSPARVRGHPSSLLLQLLALSPSAHPSRRHPCLLLRRTSQETLASLAP</sequence>
<organism evidence="3">
    <name type="scientific">Oryza punctata</name>
    <name type="common">Red rice</name>
    <dbReference type="NCBI Taxonomy" id="4537"/>
    <lineage>
        <taxon>Eukaryota</taxon>
        <taxon>Viridiplantae</taxon>
        <taxon>Streptophyta</taxon>
        <taxon>Embryophyta</taxon>
        <taxon>Tracheophyta</taxon>
        <taxon>Spermatophyta</taxon>
        <taxon>Magnoliopsida</taxon>
        <taxon>Liliopsida</taxon>
        <taxon>Poales</taxon>
        <taxon>Poaceae</taxon>
        <taxon>BOP clade</taxon>
        <taxon>Oryzoideae</taxon>
        <taxon>Oryzeae</taxon>
        <taxon>Oryzinae</taxon>
        <taxon>Oryza</taxon>
    </lineage>
</organism>
<feature type="region of interest" description="Disordered" evidence="1">
    <location>
        <begin position="44"/>
        <end position="90"/>
    </location>
</feature>
<dbReference type="Proteomes" id="UP000026962">
    <property type="component" value="Chromosome 6"/>
</dbReference>
<reference evidence="3" key="1">
    <citation type="submission" date="2015-04" db="UniProtKB">
        <authorList>
            <consortium name="EnsemblPlants"/>
        </authorList>
    </citation>
    <scope>IDENTIFICATION</scope>
</reference>
<keyword evidence="4" id="KW-1185">Reference proteome</keyword>
<evidence type="ECO:0000313" key="4">
    <source>
        <dbReference type="Proteomes" id="UP000026962"/>
    </source>
</evidence>
<dbReference type="AlphaFoldDB" id="A0A0E0LFA6"/>
<dbReference type="Gramene" id="OPUNC06G24150.1">
    <property type="protein sequence ID" value="OPUNC06G24150.1"/>
    <property type="gene ID" value="OPUNC06G24150"/>
</dbReference>
<evidence type="ECO:0000256" key="2">
    <source>
        <dbReference type="SAM" id="SignalP"/>
    </source>
</evidence>
<feature type="signal peptide" evidence="2">
    <location>
        <begin position="1"/>
        <end position="32"/>
    </location>
</feature>
<dbReference type="HOGENOM" id="CLU_1745303_0_0_1"/>
<keyword evidence="2" id="KW-0732">Signal</keyword>
<evidence type="ECO:0000313" key="3">
    <source>
        <dbReference type="EnsemblPlants" id="OPUNC06G24150.1"/>
    </source>
</evidence>
<proteinExistence type="predicted"/>
<dbReference type="EnsemblPlants" id="OPUNC06G24150.1">
    <property type="protein sequence ID" value="OPUNC06G24150.1"/>
    <property type="gene ID" value="OPUNC06G24150"/>
</dbReference>
<evidence type="ECO:0000256" key="1">
    <source>
        <dbReference type="SAM" id="MobiDB-lite"/>
    </source>
</evidence>
<accession>A0A0E0LFA6</accession>
<feature type="chain" id="PRO_5002366657" evidence="2">
    <location>
        <begin position="33"/>
        <end position="150"/>
    </location>
</feature>
<reference evidence="3" key="2">
    <citation type="submission" date="2018-05" db="EMBL/GenBank/DDBJ databases">
        <title>OpunRS2 (Oryza punctata Reference Sequence Version 2).</title>
        <authorList>
            <person name="Zhang J."/>
            <person name="Kudrna D."/>
            <person name="Lee S."/>
            <person name="Talag J."/>
            <person name="Welchert J."/>
            <person name="Wing R.A."/>
        </authorList>
    </citation>
    <scope>NUCLEOTIDE SEQUENCE [LARGE SCALE GENOMIC DNA]</scope>
</reference>
<feature type="compositionally biased region" description="Pro residues" evidence="1">
    <location>
        <begin position="65"/>
        <end position="79"/>
    </location>
</feature>